<reference evidence="12" key="1">
    <citation type="submission" date="2010-07" db="EMBL/GenBank/DDBJ databases">
        <authorList>
            <consortium name="CONSOLIDER consortium CSD2007-00005"/>
            <person name="Guazzaroni M.-E."/>
            <person name="Richter M."/>
            <person name="Garcia-Salamanca A."/>
            <person name="Yarza P."/>
            <person name="Ferrer M."/>
        </authorList>
    </citation>
    <scope>NUCLEOTIDE SEQUENCE</scope>
</reference>
<dbReference type="GO" id="GO:0006508">
    <property type="term" value="P:proteolysis"/>
    <property type="evidence" value="ECO:0007669"/>
    <property type="project" value="UniProtKB-KW"/>
</dbReference>
<sequence length="114" mass="12627">MKRFLRDFRTGDLHPIDPALLDILCKVQLATGSRGTIQIISGYRSPKTNAALRKASHAVAKKSLHTKGQAVDIRITDLNTWKIRNAALAMRTGGVGYYAGSDFVHLDTGDFRTW</sequence>
<reference evidence="12" key="2">
    <citation type="journal article" date="2011" name="Microb. Ecol.">
        <title>Taxonomic and Functional Metagenomic Profiling of the Microbial Community in the Anoxic Sediment of a Sub-saline Shallow Lake (Laguna de Carrizo, Central Spain).</title>
        <authorList>
            <person name="Ferrer M."/>
            <person name="Guazzaroni M.E."/>
            <person name="Richter M."/>
            <person name="Garcia-Salamanca A."/>
            <person name="Yarza P."/>
            <person name="Suarez-Suarez A."/>
            <person name="Solano J."/>
            <person name="Alcaide M."/>
            <person name="van Dillewijn P."/>
            <person name="Molina-Henares M.A."/>
            <person name="Lopez-Cortes N."/>
            <person name="Al-Ramahi Y."/>
            <person name="Guerrero C."/>
            <person name="Acosta A."/>
            <person name="de Eugenio L.I."/>
            <person name="Martinez V."/>
            <person name="Marques S."/>
            <person name="Rojo F."/>
            <person name="Santero E."/>
            <person name="Genilloud O."/>
            <person name="Perez-Perez J."/>
            <person name="Rossello-Mora R."/>
            <person name="Ramos J.L."/>
        </authorList>
    </citation>
    <scope>NUCLEOTIDE SEQUENCE</scope>
</reference>
<accession>D9PHM6</accession>
<keyword evidence="8" id="KW-0482">Metalloprotease</keyword>
<dbReference type="GO" id="GO:0008237">
    <property type="term" value="F:metallopeptidase activity"/>
    <property type="evidence" value="ECO:0007669"/>
    <property type="project" value="UniProtKB-KW"/>
</dbReference>
<dbReference type="GO" id="GO:0071555">
    <property type="term" value="P:cell wall organization"/>
    <property type="evidence" value="ECO:0007669"/>
    <property type="project" value="UniProtKB-KW"/>
</dbReference>
<keyword evidence="6" id="KW-0378">Hydrolase</keyword>
<evidence type="ECO:0000256" key="4">
    <source>
        <dbReference type="ARBA" id="ARBA00022723"/>
    </source>
</evidence>
<evidence type="ECO:0000256" key="6">
    <source>
        <dbReference type="ARBA" id="ARBA00022801"/>
    </source>
</evidence>
<proteinExistence type="inferred from homology"/>
<evidence type="ECO:0000256" key="11">
    <source>
        <dbReference type="ARBA" id="ARBA00093666"/>
    </source>
</evidence>
<organism evidence="12">
    <name type="scientific">sediment metagenome</name>
    <dbReference type="NCBI Taxonomy" id="749907"/>
    <lineage>
        <taxon>unclassified sequences</taxon>
        <taxon>metagenomes</taxon>
        <taxon>ecological metagenomes</taxon>
    </lineage>
</organism>
<keyword evidence="7" id="KW-0862">Zinc</keyword>
<dbReference type="GO" id="GO:0046872">
    <property type="term" value="F:metal ion binding"/>
    <property type="evidence" value="ECO:0007669"/>
    <property type="project" value="UniProtKB-KW"/>
</dbReference>
<evidence type="ECO:0000256" key="7">
    <source>
        <dbReference type="ARBA" id="ARBA00022833"/>
    </source>
</evidence>
<evidence type="ECO:0000256" key="9">
    <source>
        <dbReference type="ARBA" id="ARBA00023316"/>
    </source>
</evidence>
<keyword evidence="5" id="KW-0732">Signal</keyword>
<dbReference type="SUPFAM" id="SSF55166">
    <property type="entry name" value="Hedgehog/DD-peptidase"/>
    <property type="match status" value="1"/>
</dbReference>
<evidence type="ECO:0000256" key="1">
    <source>
        <dbReference type="ARBA" id="ARBA00001947"/>
    </source>
</evidence>
<comment type="caution">
    <text evidence="12">The sequence shown here is derived from an EMBL/GenBank/DDBJ whole genome shotgun (WGS) entry which is preliminary data.</text>
</comment>
<dbReference type="Gene3D" id="3.30.1380.10">
    <property type="match status" value="1"/>
</dbReference>
<keyword evidence="3" id="KW-0645">Protease</keyword>
<dbReference type="InterPro" id="IPR010275">
    <property type="entry name" value="MepK"/>
</dbReference>
<dbReference type="PANTHER" id="PTHR37425:SF1">
    <property type="entry name" value="OUTER MEMBRANE PROTEIN"/>
    <property type="match status" value="1"/>
</dbReference>
<protein>
    <recommendedName>
        <fullName evidence="11">Murein endopeptidase K</fullName>
    </recommendedName>
</protein>
<evidence type="ECO:0000256" key="5">
    <source>
        <dbReference type="ARBA" id="ARBA00022729"/>
    </source>
</evidence>
<evidence type="ECO:0000256" key="8">
    <source>
        <dbReference type="ARBA" id="ARBA00023049"/>
    </source>
</evidence>
<keyword evidence="9" id="KW-0961">Cell wall biogenesis/degradation</keyword>
<dbReference type="AlphaFoldDB" id="D9PHM6"/>
<comment type="cofactor">
    <cofactor evidence="1">
        <name>Zn(2+)</name>
        <dbReference type="ChEBI" id="CHEBI:29105"/>
    </cofactor>
</comment>
<gene>
    <name evidence="12" type="ORF">LDC_1026</name>
</gene>
<comment type="similarity">
    <text evidence="10">Belongs to the peptidase M15 family.</text>
</comment>
<evidence type="ECO:0000256" key="2">
    <source>
        <dbReference type="ARBA" id="ARBA00004776"/>
    </source>
</evidence>
<comment type="pathway">
    <text evidence="2">Cell wall biogenesis; cell wall polysaccharide biosynthesis.</text>
</comment>
<dbReference type="PANTHER" id="PTHR37425">
    <property type="match status" value="1"/>
</dbReference>
<evidence type="ECO:0000313" key="12">
    <source>
        <dbReference type="EMBL" id="EFK96936.1"/>
    </source>
</evidence>
<dbReference type="CDD" id="cd14844">
    <property type="entry name" value="Zn-DD-carboxypeptidase_like"/>
    <property type="match status" value="1"/>
</dbReference>
<name>D9PHM6_9ZZZZ</name>
<evidence type="ECO:0000256" key="10">
    <source>
        <dbReference type="ARBA" id="ARBA00093448"/>
    </source>
</evidence>
<dbReference type="InterPro" id="IPR009045">
    <property type="entry name" value="Zn_M74/Hedgehog-like"/>
</dbReference>
<keyword evidence="4" id="KW-0479">Metal-binding</keyword>
<dbReference type="EMBL" id="ADZX01000378">
    <property type="protein sequence ID" value="EFK96936.1"/>
    <property type="molecule type" value="Genomic_DNA"/>
</dbReference>
<dbReference type="Pfam" id="PF05951">
    <property type="entry name" value="Peptidase_M15_2"/>
    <property type="match status" value="1"/>
</dbReference>
<evidence type="ECO:0000256" key="3">
    <source>
        <dbReference type="ARBA" id="ARBA00022670"/>
    </source>
</evidence>